<dbReference type="AlphaFoldDB" id="A0A5K3FVY4"/>
<reference evidence="1" key="1">
    <citation type="submission" date="2019-11" db="UniProtKB">
        <authorList>
            <consortium name="WormBaseParasite"/>
        </authorList>
    </citation>
    <scope>IDENTIFICATION</scope>
</reference>
<proteinExistence type="predicted"/>
<protein>
    <submittedName>
        <fullName evidence="1">Plasma membrane fusion protein PRM1</fullName>
    </submittedName>
</protein>
<dbReference type="WBParaSite" id="MCU_011889-RD">
    <property type="protein sequence ID" value="MCU_011889-RD"/>
    <property type="gene ID" value="MCU_011889"/>
</dbReference>
<name>A0A5K3FVY4_MESCO</name>
<sequence length="39" mass="4116">MTILHGFILAVCKALPLLVTDAPGNKWDKIVCGKGSVCC</sequence>
<evidence type="ECO:0000313" key="1">
    <source>
        <dbReference type="WBParaSite" id="MCU_011889-RD"/>
    </source>
</evidence>
<accession>A0A5K3FVY4</accession>
<organism evidence="1">
    <name type="scientific">Mesocestoides corti</name>
    <name type="common">Flatworm</name>
    <dbReference type="NCBI Taxonomy" id="53468"/>
    <lineage>
        <taxon>Eukaryota</taxon>
        <taxon>Metazoa</taxon>
        <taxon>Spiralia</taxon>
        <taxon>Lophotrochozoa</taxon>
        <taxon>Platyhelminthes</taxon>
        <taxon>Cestoda</taxon>
        <taxon>Eucestoda</taxon>
        <taxon>Cyclophyllidea</taxon>
        <taxon>Mesocestoididae</taxon>
        <taxon>Mesocestoides</taxon>
    </lineage>
</organism>